<dbReference type="Proteomes" id="UP000605253">
    <property type="component" value="Unassembled WGS sequence"/>
</dbReference>
<dbReference type="PIRSF" id="PIRSF031679">
    <property type="entry name" value="Mtase_Alr7345_prd"/>
    <property type="match status" value="1"/>
</dbReference>
<reference evidence="1" key="2">
    <citation type="submission" date="2020-09" db="EMBL/GenBank/DDBJ databases">
        <authorList>
            <person name="Sun Q."/>
            <person name="Zhou Y."/>
        </authorList>
    </citation>
    <scope>NUCLEOTIDE SEQUENCE</scope>
    <source>
        <strain evidence="1">CGMCC 1.12181</strain>
    </source>
</reference>
<dbReference type="Gene3D" id="3.40.50.150">
    <property type="entry name" value="Vaccinia Virus protein VP39"/>
    <property type="match status" value="1"/>
</dbReference>
<gene>
    <name evidence="1" type="ORF">GCM10011365_05850</name>
</gene>
<evidence type="ECO:0000313" key="1">
    <source>
        <dbReference type="EMBL" id="GGF87602.1"/>
    </source>
</evidence>
<keyword evidence="1" id="KW-0808">Transferase</keyword>
<dbReference type="InterPro" id="IPR029063">
    <property type="entry name" value="SAM-dependent_MTases_sf"/>
</dbReference>
<reference evidence="1" key="1">
    <citation type="journal article" date="2014" name="Int. J. Syst. Evol. Microbiol.">
        <title>Complete genome sequence of Corynebacterium casei LMG S-19264T (=DSM 44701T), isolated from a smear-ripened cheese.</title>
        <authorList>
            <consortium name="US DOE Joint Genome Institute (JGI-PGF)"/>
            <person name="Walter F."/>
            <person name="Albersmeier A."/>
            <person name="Kalinowski J."/>
            <person name="Ruckert C."/>
        </authorList>
    </citation>
    <scope>NUCLEOTIDE SEQUENCE</scope>
    <source>
        <strain evidence="1">CGMCC 1.12181</strain>
    </source>
</reference>
<accession>A0A917CG97</accession>
<evidence type="ECO:0000313" key="2">
    <source>
        <dbReference type="Proteomes" id="UP000605253"/>
    </source>
</evidence>
<dbReference type="InterPro" id="IPR016980">
    <property type="entry name" value="S-AdoMet-dep_MeTrfase_Alr7345"/>
</dbReference>
<organism evidence="1 2">
    <name type="scientific">Marinicella pacifica</name>
    <dbReference type="NCBI Taxonomy" id="1171543"/>
    <lineage>
        <taxon>Bacteria</taxon>
        <taxon>Pseudomonadati</taxon>
        <taxon>Pseudomonadota</taxon>
        <taxon>Gammaproteobacteria</taxon>
        <taxon>Lysobacterales</taxon>
        <taxon>Marinicellaceae</taxon>
        <taxon>Marinicella</taxon>
    </lineage>
</organism>
<dbReference type="GO" id="GO:0032259">
    <property type="term" value="P:methylation"/>
    <property type="evidence" value="ECO:0007669"/>
    <property type="project" value="UniProtKB-KW"/>
</dbReference>
<dbReference type="GO" id="GO:0008168">
    <property type="term" value="F:methyltransferase activity"/>
    <property type="evidence" value="ECO:0007669"/>
    <property type="project" value="UniProtKB-KW"/>
</dbReference>
<dbReference type="EMBL" id="BMEO01000002">
    <property type="protein sequence ID" value="GGF87602.1"/>
    <property type="molecule type" value="Genomic_DNA"/>
</dbReference>
<sequence>MAQEKSGLTDQILAGDHRSEQNIARNQFRHPQETLAFFGIQPDMTVVELWPGGGWYTEVLAPYLSDDGQLIAAHFDPDGGSDYYKKSRLGFDQKMAENPIYKNVKTIDFNPGESDLSAFNQKADAVLTFRSLHNWMRADKLEAVLEDVFNMLKPGGVFGVVEHRADAKAEIDPQAKKGYVNQGYAIQLIEAAGFKLVDISEVNANPKDSADHPNGVWTILPTLRVPKGADKASYEAIGESDRFTLKFIKPE</sequence>
<keyword evidence="2" id="KW-1185">Reference proteome</keyword>
<name>A0A917CG97_9GAMM</name>
<protein>
    <submittedName>
        <fullName evidence="1">Methyltransferase</fullName>
    </submittedName>
</protein>
<dbReference type="AlphaFoldDB" id="A0A917CG97"/>
<proteinExistence type="predicted"/>
<keyword evidence="1" id="KW-0489">Methyltransferase</keyword>
<comment type="caution">
    <text evidence="1">The sequence shown here is derived from an EMBL/GenBank/DDBJ whole genome shotgun (WGS) entry which is preliminary data.</text>
</comment>
<dbReference type="SUPFAM" id="SSF53335">
    <property type="entry name" value="S-adenosyl-L-methionine-dependent methyltransferases"/>
    <property type="match status" value="1"/>
</dbReference>